<dbReference type="EMBL" id="CP029289">
    <property type="protein sequence ID" value="AWR93520.1"/>
    <property type="molecule type" value="Genomic_DNA"/>
</dbReference>
<proteinExistence type="predicted"/>
<organism evidence="1 2">
    <name type="scientific">Acidianus brierleyi</name>
    <dbReference type="NCBI Taxonomy" id="41673"/>
    <lineage>
        <taxon>Archaea</taxon>
        <taxon>Thermoproteota</taxon>
        <taxon>Thermoprotei</taxon>
        <taxon>Sulfolobales</taxon>
        <taxon>Sulfolobaceae</taxon>
        <taxon>Acidianus</taxon>
    </lineage>
</organism>
<accession>A0A2U9IC01</accession>
<dbReference type="OrthoDB" id="38965at2157"/>
<reference evidence="1 2" key="1">
    <citation type="submission" date="2018-05" db="EMBL/GenBank/DDBJ databases">
        <title>Complete Genome Sequences of Extremely Thermoacidophilic, Metal-Mobilizing Type-Strain Members of the Archaeal Family Sulfolobaceae: Acidianus brierleyi DSM-1651T, Acidianus sulfidivorans DSM-18786T, Metallosphaera hakonensis DSM-7519T, and Metallosphaera prunae DSM-10039T.</title>
        <authorList>
            <person name="Counts J.A."/>
            <person name="Kelly R.M."/>
        </authorList>
    </citation>
    <scope>NUCLEOTIDE SEQUENCE [LARGE SCALE GENOMIC DNA]</scope>
    <source>
        <strain evidence="1 2">DSM 1651</strain>
    </source>
</reference>
<dbReference type="KEGG" id="abri:DFR85_01720"/>
<name>A0A2U9IC01_9CREN</name>
<dbReference type="Proteomes" id="UP000248044">
    <property type="component" value="Chromosome"/>
</dbReference>
<protein>
    <submittedName>
        <fullName evidence="1">Uncharacterized protein</fullName>
    </submittedName>
</protein>
<dbReference type="AlphaFoldDB" id="A0A2U9IC01"/>
<dbReference type="RefSeq" id="WP_110269404.1">
    <property type="nucleotide sequence ID" value="NZ_CP029289.2"/>
</dbReference>
<evidence type="ECO:0000313" key="1">
    <source>
        <dbReference type="EMBL" id="AWR93520.1"/>
    </source>
</evidence>
<gene>
    <name evidence="1" type="ORF">DFR85_01720</name>
</gene>
<keyword evidence="2" id="KW-1185">Reference proteome</keyword>
<evidence type="ECO:0000313" key="2">
    <source>
        <dbReference type="Proteomes" id="UP000248044"/>
    </source>
</evidence>
<dbReference type="GeneID" id="36830834"/>
<sequence length="213" mass="25407">MTWISELSFSFHCSETSINFQCNSRSNIIELTWNNNVLILNIFNPNHRVNYSNGRLYDFNNLSVKKDSEAIQEIKLLVNNMINNTQEDVNKTHIIHEIPLSIIEDFLIDMSEFRFEPKKYIDFGLEELKIELNKEFLQDKPGFNTERKLKIYIKNKNGSCFNLIYWLNSNKKEILWASDCNSFVYSDKKRFSSEFRPINKYSIEIKRFIENVF</sequence>